<evidence type="ECO:0000313" key="20">
    <source>
        <dbReference type="Proteomes" id="UP000632195"/>
    </source>
</evidence>
<dbReference type="InterPro" id="IPR014729">
    <property type="entry name" value="Rossmann-like_a/b/a_fold"/>
</dbReference>
<comment type="catalytic activity">
    <reaction evidence="15">
        <text>XTP + H2O = XDP + phosphate + H(+)</text>
        <dbReference type="Rhea" id="RHEA:28406"/>
        <dbReference type="ChEBI" id="CHEBI:15377"/>
        <dbReference type="ChEBI" id="CHEBI:15378"/>
        <dbReference type="ChEBI" id="CHEBI:43474"/>
        <dbReference type="ChEBI" id="CHEBI:59884"/>
        <dbReference type="ChEBI" id="CHEBI:61314"/>
        <dbReference type="EC" id="3.6.1.73"/>
    </reaction>
</comment>
<comment type="cofactor">
    <cofactor evidence="1">
        <name>Mn(2+)</name>
        <dbReference type="ChEBI" id="CHEBI:29035"/>
    </cofactor>
</comment>
<dbReference type="InterPro" id="IPR023540">
    <property type="entry name" value="PPAT_arch"/>
</dbReference>
<dbReference type="InterPro" id="IPR004821">
    <property type="entry name" value="Cyt_trans-like"/>
</dbReference>
<dbReference type="GO" id="GO:0046872">
    <property type="term" value="F:metal ion binding"/>
    <property type="evidence" value="ECO:0007669"/>
    <property type="project" value="UniProtKB-KW"/>
</dbReference>
<keyword evidence="3 16" id="KW-0963">Cytoplasm</keyword>
<dbReference type="GO" id="GO:0103023">
    <property type="term" value="F:ITPase activity"/>
    <property type="evidence" value="ECO:0007669"/>
    <property type="project" value="UniProtKB-EC"/>
</dbReference>
<dbReference type="SUPFAM" id="SSF52374">
    <property type="entry name" value="Nucleotidylyl transferase"/>
    <property type="match status" value="1"/>
</dbReference>
<keyword evidence="20" id="KW-1185">Reference proteome</keyword>
<feature type="domain" description="Cytidyltransferase-like" evidence="17">
    <location>
        <begin position="4"/>
        <end position="136"/>
    </location>
</feature>
<dbReference type="Proteomes" id="UP000632195">
    <property type="component" value="Unassembled WGS sequence"/>
</dbReference>
<keyword evidence="12" id="KW-0546">Nucleotide metabolism</keyword>
<dbReference type="GO" id="GO:0006772">
    <property type="term" value="P:thiamine metabolic process"/>
    <property type="evidence" value="ECO:0007669"/>
    <property type="project" value="TreeGrafter"/>
</dbReference>
<evidence type="ECO:0000256" key="2">
    <source>
        <dbReference type="ARBA" id="ARBA00001946"/>
    </source>
</evidence>
<dbReference type="NCBIfam" id="TIGR00125">
    <property type="entry name" value="cyt_tran_rel"/>
    <property type="match status" value="1"/>
</dbReference>
<dbReference type="PANTHER" id="PTHR34699">
    <property type="match status" value="1"/>
</dbReference>
<evidence type="ECO:0000256" key="11">
    <source>
        <dbReference type="ARBA" id="ARBA00022993"/>
    </source>
</evidence>
<keyword evidence="11 16" id="KW-0173">Coenzyme A biosynthesis</keyword>
<evidence type="ECO:0000256" key="9">
    <source>
        <dbReference type="ARBA" id="ARBA00022840"/>
    </source>
</evidence>
<dbReference type="InterPro" id="IPR026533">
    <property type="entry name" value="NTPase/PRRC1"/>
</dbReference>
<keyword evidence="5 16" id="KW-0548">Nucleotidyltransferase</keyword>
<dbReference type="PANTHER" id="PTHR34699:SF2">
    <property type="entry name" value="NON-CANONICAL PURINE NTP PHOSPHATASE_PRRC1 DOMAIN-CONTAINING PROTEIN"/>
    <property type="match status" value="1"/>
</dbReference>
<evidence type="ECO:0000313" key="19">
    <source>
        <dbReference type="EMBL" id="GGM67241.1"/>
    </source>
</evidence>
<keyword evidence="4 16" id="KW-0808">Transferase</keyword>
<dbReference type="SUPFAM" id="SSF52972">
    <property type="entry name" value="ITPase-like"/>
    <property type="match status" value="1"/>
</dbReference>
<evidence type="ECO:0000256" key="8">
    <source>
        <dbReference type="ARBA" id="ARBA00022801"/>
    </source>
</evidence>
<evidence type="ECO:0000259" key="17">
    <source>
        <dbReference type="Pfam" id="PF01467"/>
    </source>
</evidence>
<evidence type="ECO:0000256" key="1">
    <source>
        <dbReference type="ARBA" id="ARBA00001936"/>
    </source>
</evidence>
<dbReference type="InterPro" id="IPR029001">
    <property type="entry name" value="ITPase-like_fam"/>
</dbReference>
<dbReference type="InterPro" id="IPR050299">
    <property type="entry name" value="YjjX_NTPase"/>
</dbReference>
<comment type="function">
    <text evidence="16">Reversibly transfers an adenylyl group from ATP to 4'-phosphopantetheine, yielding dephospho-CoA (dPCoA) and pyrophosphate.</text>
</comment>
<evidence type="ECO:0000256" key="15">
    <source>
        <dbReference type="ARBA" id="ARBA00048781"/>
    </source>
</evidence>
<evidence type="ECO:0000256" key="4">
    <source>
        <dbReference type="ARBA" id="ARBA00022679"/>
    </source>
</evidence>
<evidence type="ECO:0000259" key="18">
    <source>
        <dbReference type="Pfam" id="PF01931"/>
    </source>
</evidence>
<comment type="catalytic activity">
    <reaction evidence="14">
        <text>ITP + H2O = IDP + phosphate + H(+)</text>
        <dbReference type="Rhea" id="RHEA:28330"/>
        <dbReference type="ChEBI" id="CHEBI:15377"/>
        <dbReference type="ChEBI" id="CHEBI:15378"/>
        <dbReference type="ChEBI" id="CHEBI:43474"/>
        <dbReference type="ChEBI" id="CHEBI:58280"/>
        <dbReference type="ChEBI" id="CHEBI:61402"/>
        <dbReference type="EC" id="3.6.1.73"/>
    </reaction>
</comment>
<dbReference type="GO" id="GO:0005524">
    <property type="term" value="F:ATP binding"/>
    <property type="evidence" value="ECO:0007669"/>
    <property type="project" value="UniProtKB-KW"/>
</dbReference>
<protein>
    <recommendedName>
        <fullName evidence="16">Phosphopantetheine adenylyltransferase</fullName>
        <ecNumber evidence="16">2.7.7.3</ecNumber>
    </recommendedName>
    <alternativeName>
        <fullName evidence="16">Dephospho-CoA pyrophosphorylase</fullName>
    </alternativeName>
    <alternativeName>
        <fullName evidence="16">Pantetheine-phosphate adenylyltransferase</fullName>
        <shortName evidence="16">PPAT</shortName>
    </alternativeName>
</protein>
<dbReference type="Pfam" id="PF01931">
    <property type="entry name" value="NTPase_I-T"/>
    <property type="match status" value="1"/>
</dbReference>
<comment type="cofactor">
    <cofactor evidence="2">
        <name>Mg(2+)</name>
        <dbReference type="ChEBI" id="CHEBI:18420"/>
    </cofactor>
</comment>
<keyword evidence="6" id="KW-0479">Metal-binding</keyword>
<dbReference type="NCBIfam" id="NF001985">
    <property type="entry name" value="PRK00777.1"/>
    <property type="match status" value="1"/>
</dbReference>
<dbReference type="RefSeq" id="WP_188679507.1">
    <property type="nucleotide sequence ID" value="NZ_BMNY01000001.1"/>
</dbReference>
<dbReference type="HAMAP" id="MF_00647">
    <property type="entry name" value="PPAT_arch"/>
    <property type="match status" value="1"/>
</dbReference>
<sequence length="328" mass="36794">MITIVGGTFAYMHRGHRAMLRAAAESGNEVIVGLTTDRYLREHKAYSGPNYEERKRRIEEFLSTFGIRFTVQPLDTQTGNSETSEQYSAIVVSPETQERAMAINKNRERAGLRPLRIIKVPYILASDLFPISSTRIYMGEIDTEGRRVSPLRVGISTGNALKEQVTKAFFERMAGNVQVFRNTEYSTGSQQPMGEDTVAFARDRAFAALRSLDYGIGIESGCFWSPLTGKVFDVHVCAVVDRYGYITYGMSSGFEVPEPIVERIKRGQTTSQAYFELTGEENIGNSEGIVGRLSRSSVTRASLIEESLRNALIPRMDPEFYGRRRFAT</sequence>
<evidence type="ECO:0000256" key="14">
    <source>
        <dbReference type="ARBA" id="ARBA00048174"/>
    </source>
</evidence>
<dbReference type="Gene3D" id="3.90.950.10">
    <property type="match status" value="1"/>
</dbReference>
<evidence type="ECO:0000256" key="3">
    <source>
        <dbReference type="ARBA" id="ARBA00022490"/>
    </source>
</evidence>
<dbReference type="Pfam" id="PF01467">
    <property type="entry name" value="CTP_transf_like"/>
    <property type="match status" value="1"/>
</dbReference>
<dbReference type="GO" id="GO:0009117">
    <property type="term" value="P:nucleotide metabolic process"/>
    <property type="evidence" value="ECO:0007669"/>
    <property type="project" value="UniProtKB-KW"/>
</dbReference>
<accession>A0AA37BPP3</accession>
<evidence type="ECO:0000256" key="6">
    <source>
        <dbReference type="ARBA" id="ARBA00022723"/>
    </source>
</evidence>
<keyword evidence="7 16" id="KW-0547">Nucleotide-binding</keyword>
<comment type="pathway">
    <text evidence="16">Cofactor biosynthesis; coenzyme A biosynthesis.</text>
</comment>
<keyword evidence="10" id="KW-0460">Magnesium</keyword>
<dbReference type="EMBL" id="BMNY01000001">
    <property type="protein sequence ID" value="GGM67241.1"/>
    <property type="molecule type" value="Genomic_DNA"/>
</dbReference>
<evidence type="ECO:0000256" key="16">
    <source>
        <dbReference type="HAMAP-Rule" id="MF_00647"/>
    </source>
</evidence>
<reference evidence="19" key="2">
    <citation type="submission" date="2022-09" db="EMBL/GenBank/DDBJ databases">
        <authorList>
            <person name="Sun Q."/>
            <person name="Ohkuma M."/>
        </authorList>
    </citation>
    <scope>NUCLEOTIDE SEQUENCE</scope>
    <source>
        <strain evidence="19">JCM 13583</strain>
    </source>
</reference>
<comment type="subcellular location">
    <subcellularLocation>
        <location evidence="16">Cytoplasm</location>
    </subcellularLocation>
</comment>
<evidence type="ECO:0000256" key="5">
    <source>
        <dbReference type="ARBA" id="ARBA00022695"/>
    </source>
</evidence>
<keyword evidence="8" id="KW-0378">Hydrolase</keyword>
<evidence type="ECO:0000256" key="10">
    <source>
        <dbReference type="ARBA" id="ARBA00022842"/>
    </source>
</evidence>
<evidence type="ECO:0000256" key="13">
    <source>
        <dbReference type="ARBA" id="ARBA00023211"/>
    </source>
</evidence>
<feature type="domain" description="Non-canonical purine NTP phosphatase/PRRC1" evidence="18">
    <location>
        <begin position="157"/>
        <end position="316"/>
    </location>
</feature>
<proteinExistence type="inferred from homology"/>
<comment type="caution">
    <text evidence="19">The sequence shown here is derived from an EMBL/GenBank/DDBJ whole genome shotgun (WGS) entry which is preliminary data.</text>
</comment>
<keyword evidence="13" id="KW-0464">Manganese</keyword>
<dbReference type="GO" id="GO:0004595">
    <property type="term" value="F:pantetheine-phosphate adenylyltransferase activity"/>
    <property type="evidence" value="ECO:0007669"/>
    <property type="project" value="UniProtKB-UniRule"/>
</dbReference>
<gene>
    <name evidence="16" type="primary">coaD</name>
    <name evidence="19" type="ORF">GCM10007108_01660</name>
</gene>
<organism evidence="19 20">
    <name type="scientific">Thermogymnomonas acidicola</name>
    <dbReference type="NCBI Taxonomy" id="399579"/>
    <lineage>
        <taxon>Archaea</taxon>
        <taxon>Methanobacteriati</taxon>
        <taxon>Thermoplasmatota</taxon>
        <taxon>Thermoplasmata</taxon>
        <taxon>Thermoplasmatales</taxon>
        <taxon>Thermogymnomonas</taxon>
    </lineage>
</organism>
<dbReference type="Gene3D" id="3.40.50.620">
    <property type="entry name" value="HUPs"/>
    <property type="match status" value="1"/>
</dbReference>
<reference evidence="19" key="1">
    <citation type="journal article" date="2014" name="Int. J. Syst. Evol. Microbiol.">
        <title>Complete genome sequence of Corynebacterium casei LMG S-19264T (=DSM 44701T), isolated from a smear-ripened cheese.</title>
        <authorList>
            <consortium name="US DOE Joint Genome Institute (JGI-PGF)"/>
            <person name="Walter F."/>
            <person name="Albersmeier A."/>
            <person name="Kalinowski J."/>
            <person name="Ruckert C."/>
        </authorList>
    </citation>
    <scope>NUCLEOTIDE SEQUENCE</scope>
    <source>
        <strain evidence="19">JCM 13583</strain>
    </source>
</reference>
<dbReference type="EC" id="2.7.7.3" evidence="16"/>
<comment type="similarity">
    <text evidence="16">Belongs to the eukaryotic CoaD family.</text>
</comment>
<evidence type="ECO:0000256" key="7">
    <source>
        <dbReference type="ARBA" id="ARBA00022741"/>
    </source>
</evidence>
<dbReference type="AlphaFoldDB" id="A0AA37BPP3"/>
<name>A0AA37BPP3_9ARCH</name>
<keyword evidence="9 16" id="KW-0067">ATP-binding</keyword>
<evidence type="ECO:0000256" key="12">
    <source>
        <dbReference type="ARBA" id="ARBA00023080"/>
    </source>
</evidence>
<dbReference type="GO" id="GO:0005737">
    <property type="term" value="C:cytoplasm"/>
    <property type="evidence" value="ECO:0007669"/>
    <property type="project" value="UniProtKB-SubCell"/>
</dbReference>
<comment type="catalytic activity">
    <reaction evidence="16">
        <text>(R)-4'-phosphopantetheine + ATP + H(+) = 3'-dephospho-CoA + diphosphate</text>
        <dbReference type="Rhea" id="RHEA:19801"/>
        <dbReference type="ChEBI" id="CHEBI:15378"/>
        <dbReference type="ChEBI" id="CHEBI:30616"/>
        <dbReference type="ChEBI" id="CHEBI:33019"/>
        <dbReference type="ChEBI" id="CHEBI:57328"/>
        <dbReference type="ChEBI" id="CHEBI:61723"/>
        <dbReference type="EC" id="2.7.7.3"/>
    </reaction>
</comment>
<dbReference type="GO" id="GO:0015937">
    <property type="term" value="P:coenzyme A biosynthetic process"/>
    <property type="evidence" value="ECO:0007669"/>
    <property type="project" value="UniProtKB-UniRule"/>
</dbReference>